<dbReference type="EMBL" id="CP117884">
    <property type="protein sequence ID" value="WDF81837.1"/>
    <property type="molecule type" value="Genomic_DNA"/>
</dbReference>
<evidence type="ECO:0000313" key="2">
    <source>
        <dbReference type="Proteomes" id="UP001220377"/>
    </source>
</evidence>
<gene>
    <name evidence="1" type="ORF">PQ472_07845</name>
</gene>
<evidence type="ECO:0000313" key="1">
    <source>
        <dbReference type="EMBL" id="WDF81837.1"/>
    </source>
</evidence>
<name>A0ABY7WNS0_9LACO</name>
<organism evidence="1 2">
    <name type="scientific">Lacticaseibacillus pabuli</name>
    <dbReference type="NCBI Taxonomy" id="3025672"/>
    <lineage>
        <taxon>Bacteria</taxon>
        <taxon>Bacillati</taxon>
        <taxon>Bacillota</taxon>
        <taxon>Bacilli</taxon>
        <taxon>Lactobacillales</taxon>
        <taxon>Lactobacillaceae</taxon>
        <taxon>Lacticaseibacillus</taxon>
    </lineage>
</organism>
<dbReference type="Proteomes" id="UP001220377">
    <property type="component" value="Chromosome"/>
</dbReference>
<reference evidence="1 2" key="1">
    <citation type="submission" date="2023-02" db="EMBL/GenBank/DDBJ databases">
        <title>Genome sequence of Lacticaseibacillus sp. KACC 23028.</title>
        <authorList>
            <person name="Kim S."/>
            <person name="Heo J."/>
            <person name="Kwon S.-W."/>
        </authorList>
    </citation>
    <scope>NUCLEOTIDE SEQUENCE [LARGE SCALE GENOMIC DNA]</scope>
    <source>
        <strain evidence="1 2">KACC 23028</strain>
    </source>
</reference>
<accession>A0ABY7WNS0</accession>
<dbReference type="RefSeq" id="WP_274258868.1">
    <property type="nucleotide sequence ID" value="NZ_CP117884.1"/>
</dbReference>
<keyword evidence="2" id="KW-1185">Reference proteome</keyword>
<proteinExistence type="predicted"/>
<protein>
    <submittedName>
        <fullName evidence="1">Uncharacterized protein</fullName>
    </submittedName>
</protein>
<sequence>MEFAEEMLRKLNMDLDSGRYELADGNQVYNLDTLSPSGEGGDTKEYNFTLRPMRLYNVKVPMLDDMWYVKAAHGALDYTNGDDLCDYAAQFSIKEIDKYHLSNYECIPVK</sequence>